<evidence type="ECO:0008006" key="3">
    <source>
        <dbReference type="Google" id="ProtNLM"/>
    </source>
</evidence>
<reference evidence="2" key="1">
    <citation type="submission" date="2019-08" db="EMBL/GenBank/DDBJ databases">
        <authorList>
            <person name="Kucharzyk K."/>
            <person name="Murdoch R.W."/>
            <person name="Higgins S."/>
            <person name="Loffler F."/>
        </authorList>
    </citation>
    <scope>NUCLEOTIDE SEQUENCE</scope>
</reference>
<protein>
    <recommendedName>
        <fullName evidence="3">DoxX subfamily</fullName>
    </recommendedName>
</protein>
<dbReference type="EMBL" id="VSSQ01007124">
    <property type="protein sequence ID" value="MPM34929.1"/>
    <property type="molecule type" value="Genomic_DNA"/>
</dbReference>
<organism evidence="2">
    <name type="scientific">bioreactor metagenome</name>
    <dbReference type="NCBI Taxonomy" id="1076179"/>
    <lineage>
        <taxon>unclassified sequences</taxon>
        <taxon>metagenomes</taxon>
        <taxon>ecological metagenomes</taxon>
    </lineage>
</organism>
<evidence type="ECO:0000313" key="2">
    <source>
        <dbReference type="EMBL" id="MPM34929.1"/>
    </source>
</evidence>
<keyword evidence="1" id="KW-1133">Transmembrane helix</keyword>
<accession>A0A644Z311</accession>
<keyword evidence="1" id="KW-0812">Transmembrane</keyword>
<comment type="caution">
    <text evidence="2">The sequence shown here is derived from an EMBL/GenBank/DDBJ whole genome shotgun (WGS) entry which is preliminary data.</text>
</comment>
<name>A0A644Z311_9ZZZZ</name>
<keyword evidence="1" id="KW-0472">Membrane</keyword>
<feature type="transmembrane region" description="Helical" evidence="1">
    <location>
        <begin position="75"/>
        <end position="107"/>
    </location>
</feature>
<proteinExistence type="predicted"/>
<dbReference type="AlphaFoldDB" id="A0A644Z311"/>
<evidence type="ECO:0000256" key="1">
    <source>
        <dbReference type="SAM" id="Phobius"/>
    </source>
</evidence>
<sequence length="173" mass="19424">MTKNTNSYTSLQLILLLLLRFLIGWHILYEGISKAIIPDWTAAEYLKNSQWILTDFFQWIVSNPSVMSFVDFMNVWGLILIGTGIILGCCFKIAAVSGFVLLLLYYLATPPMIGLAYQVPVEGSNLIVNKTLIEAVVLLLLAVFPTNKFYGLDYFLCKSFNNRKGDGRPGSNK</sequence>
<gene>
    <name evidence="2" type="ORF">SDC9_81519</name>
</gene>
<feature type="transmembrane region" description="Helical" evidence="1">
    <location>
        <begin position="12"/>
        <end position="29"/>
    </location>
</feature>